<dbReference type="OMA" id="FQPKMRF"/>
<evidence type="ECO:0000313" key="11">
    <source>
        <dbReference type="EnsemblMetazoa" id="XP_030828790"/>
    </source>
</evidence>
<dbReference type="GO" id="GO:0005886">
    <property type="term" value="C:plasma membrane"/>
    <property type="evidence" value="ECO:0000318"/>
    <property type="project" value="GO_Central"/>
</dbReference>
<feature type="transmembrane region" description="Helical" evidence="9">
    <location>
        <begin position="792"/>
        <end position="819"/>
    </location>
</feature>
<comment type="similarity">
    <text evidence="2 9">Belongs to the V-ATPase 116 kDa subunit family.</text>
</comment>
<keyword evidence="3 9" id="KW-0813">Transport</keyword>
<comment type="subcellular location">
    <subcellularLocation>
        <location evidence="1">Membrane</location>
        <topology evidence="1">Multi-pass membrane protein</topology>
    </subcellularLocation>
</comment>
<feature type="transmembrane region" description="Helical" evidence="9">
    <location>
        <begin position="631"/>
        <end position="654"/>
    </location>
</feature>
<proteinExistence type="inferred from homology"/>
<keyword evidence="7 9" id="KW-0406">Ion transport</keyword>
<keyword evidence="6 9" id="KW-1133">Transmembrane helix</keyword>
<evidence type="ECO:0000256" key="7">
    <source>
        <dbReference type="ARBA" id="ARBA00023065"/>
    </source>
</evidence>
<dbReference type="RefSeq" id="XP_030828790.1">
    <property type="nucleotide sequence ID" value="XM_030972930.1"/>
</dbReference>
<feature type="transmembrane region" description="Helical" evidence="9">
    <location>
        <begin position="573"/>
        <end position="596"/>
    </location>
</feature>
<evidence type="ECO:0000256" key="5">
    <source>
        <dbReference type="ARBA" id="ARBA00022781"/>
    </source>
</evidence>
<reference evidence="12" key="1">
    <citation type="submission" date="2015-02" db="EMBL/GenBank/DDBJ databases">
        <title>Genome sequencing for Strongylocentrotus purpuratus.</title>
        <authorList>
            <person name="Murali S."/>
            <person name="Liu Y."/>
            <person name="Vee V."/>
            <person name="English A."/>
            <person name="Wang M."/>
            <person name="Skinner E."/>
            <person name="Han Y."/>
            <person name="Muzny D.M."/>
            <person name="Worley K.C."/>
            <person name="Gibbs R.A."/>
        </authorList>
    </citation>
    <scope>NUCLEOTIDE SEQUENCE</scope>
</reference>
<dbReference type="AlphaFoldDB" id="A0A7M7SSX3"/>
<name>A0A7M7SSX3_STRPU</name>
<dbReference type="GO" id="GO:0007035">
    <property type="term" value="P:vacuolar acidification"/>
    <property type="evidence" value="ECO:0000318"/>
    <property type="project" value="GO_Central"/>
</dbReference>
<evidence type="ECO:0000256" key="4">
    <source>
        <dbReference type="ARBA" id="ARBA00022692"/>
    </source>
</evidence>
<dbReference type="GO" id="GO:0051117">
    <property type="term" value="F:ATPase binding"/>
    <property type="evidence" value="ECO:0000318"/>
    <property type="project" value="GO_Central"/>
</dbReference>
<evidence type="ECO:0000256" key="2">
    <source>
        <dbReference type="ARBA" id="ARBA00009904"/>
    </source>
</evidence>
<evidence type="ECO:0000256" key="8">
    <source>
        <dbReference type="ARBA" id="ARBA00023136"/>
    </source>
</evidence>
<dbReference type="PANTHER" id="PTHR11629:SF63">
    <property type="entry name" value="V-TYPE PROTON ATPASE SUBUNIT A"/>
    <property type="match status" value="1"/>
</dbReference>
<keyword evidence="5 9" id="KW-0375">Hydrogen ion transport</keyword>
<dbReference type="InterPro" id="IPR026028">
    <property type="entry name" value="V-type_ATPase_116kDa_su_euka"/>
</dbReference>
<keyword evidence="12" id="KW-1185">Reference proteome</keyword>
<evidence type="ECO:0000256" key="9">
    <source>
        <dbReference type="RuleBase" id="RU361189"/>
    </source>
</evidence>
<evidence type="ECO:0000313" key="12">
    <source>
        <dbReference type="Proteomes" id="UP000007110"/>
    </source>
</evidence>
<dbReference type="PANTHER" id="PTHR11629">
    <property type="entry name" value="VACUOLAR PROTON ATPASES"/>
    <property type="match status" value="1"/>
</dbReference>
<feature type="coiled-coil region" evidence="10">
    <location>
        <begin position="94"/>
        <end position="128"/>
    </location>
</feature>
<evidence type="ECO:0000256" key="6">
    <source>
        <dbReference type="ARBA" id="ARBA00022989"/>
    </source>
</evidence>
<evidence type="ECO:0000256" key="10">
    <source>
        <dbReference type="SAM" id="Coils"/>
    </source>
</evidence>
<feature type="transmembrane region" description="Helical" evidence="9">
    <location>
        <begin position="403"/>
        <end position="427"/>
    </location>
</feature>
<dbReference type="OrthoDB" id="10264220at2759"/>
<accession>A0A7M7SSX3</accession>
<keyword evidence="8 9" id="KW-0472">Membrane</keyword>
<evidence type="ECO:0000256" key="3">
    <source>
        <dbReference type="ARBA" id="ARBA00022448"/>
    </source>
</evidence>
<dbReference type="GO" id="GO:0046961">
    <property type="term" value="F:proton-transporting ATPase activity, rotational mechanism"/>
    <property type="evidence" value="ECO:0007669"/>
    <property type="project" value="InterPro"/>
</dbReference>
<organism evidence="11 12">
    <name type="scientific">Strongylocentrotus purpuratus</name>
    <name type="common">Purple sea urchin</name>
    <dbReference type="NCBI Taxonomy" id="7668"/>
    <lineage>
        <taxon>Eukaryota</taxon>
        <taxon>Metazoa</taxon>
        <taxon>Echinodermata</taxon>
        <taxon>Eleutherozoa</taxon>
        <taxon>Echinozoa</taxon>
        <taxon>Echinoidea</taxon>
        <taxon>Euechinoidea</taxon>
        <taxon>Echinacea</taxon>
        <taxon>Camarodonta</taxon>
        <taxon>Echinidea</taxon>
        <taxon>Strongylocentrotidae</taxon>
        <taxon>Strongylocentrotus</taxon>
    </lineage>
</organism>
<feature type="transmembrane region" description="Helical" evidence="9">
    <location>
        <begin position="539"/>
        <end position="561"/>
    </location>
</feature>
<evidence type="ECO:0000256" key="1">
    <source>
        <dbReference type="ARBA" id="ARBA00004141"/>
    </source>
</evidence>
<dbReference type="GO" id="GO:0016471">
    <property type="term" value="C:vacuolar proton-transporting V-type ATPase complex"/>
    <property type="evidence" value="ECO:0000318"/>
    <property type="project" value="GO_Central"/>
</dbReference>
<dbReference type="GO" id="GO:0000220">
    <property type="term" value="C:vacuolar proton-transporting V-type ATPase, V0 domain"/>
    <property type="evidence" value="ECO:0007669"/>
    <property type="project" value="InterPro"/>
</dbReference>
<dbReference type="PIRSF" id="PIRSF001293">
    <property type="entry name" value="ATP6V0A1"/>
    <property type="match status" value="1"/>
</dbReference>
<keyword evidence="10" id="KW-0175">Coiled coil</keyword>
<protein>
    <recommendedName>
        <fullName evidence="9">V-type proton ATPase subunit a</fullName>
    </recommendedName>
</protein>
<dbReference type="Pfam" id="PF01496">
    <property type="entry name" value="V_ATPase_I"/>
    <property type="match status" value="1"/>
</dbReference>
<dbReference type="KEGG" id="spu:586400"/>
<keyword evidence="4 9" id="KW-0812">Transmembrane</keyword>
<sequence length="861" mass="98144">MGSLFRGEKMCLAQLFVQSEAAYSCVSELGELGLVQFRDLNPNVSAFHRKFVSEVRRCDEMERKIRYIEKEVKLAGVKIEENLSFVPAPLPKAMIDLEAACEKTENELREVNQSNEVLQRNYLELKEHQCVLENARDFFAHVHLHDEGGHYQRLLDEEAGARSSRDSNTLDFIAGVIERERVPAFEQMLWRVSRGNVFLRYAEIIEPFNDPITGNEIHKFVFILFYQGSQLGMRVKRICEGFRASQYPCPEDFNERNEMSTGIATRLQDLQIVLVQMDDHRQRLLASAAVNLSSWFIKVRKLKAIYHTLNMFNFDVTSRCLIGECWCPADELGDIRLALQRGTQKSGSSVPSILNRISTTANPPTYNKTNKFTLAFQELTDAYGVATYREVNPAPFAIITFPFLFGVMFGDAGHGLLLALFGLWLILKENKLKYSMGNDDMFGPIYGGRYMILLMGLFSIYGGFIYNDCFSKSLNIFGSAWTVNGTECLKDFDPDTMARAMLDPKVCFSGNPYPFGLDPIWQIAPANNLNFINSLKMRLSVILGIMQMTFGVLLSSVNHVINGQRHRLFLEFLPQIIFMVAIFGYLVFLIFFKWFAFGPWNSDTAPNLINVLIYMFQLQVPDPVMYSNQKLVQMILLALSLVCVPWMLLGNPIYQYFKHRHAEKLRSNGYMPLPTSDSVNVDDEDVQVLQAVVAEGNGRPSTSSLSQSFNDDVFEESLHEEEKFDLGEIFTLQTIHTIEYCLGCVSNTASYLRLWALSLAHAELSEVLWKMVMKNGWFLDSMFSDKSGVWEYVSAIAGGFNLFFVFAAWAAMTVAILLLMEGLSAFLHTLRLHWIEFQNKFYKGEGYVFLPFSLANLEAEE</sequence>
<comment type="function">
    <text evidence="9">Essential component of the vacuolar proton pump (V-ATPase), a multimeric enzyme that catalyzes the translocation of protons across the membranes. Required for assembly and activity of the V-ATPase.</text>
</comment>
<dbReference type="InterPro" id="IPR002490">
    <property type="entry name" value="V-ATPase_116kDa_su"/>
</dbReference>
<reference evidence="11" key="2">
    <citation type="submission" date="2021-01" db="UniProtKB">
        <authorList>
            <consortium name="EnsemblMetazoa"/>
        </authorList>
    </citation>
    <scope>IDENTIFICATION</scope>
</reference>
<feature type="transmembrane region" description="Helical" evidence="9">
    <location>
        <begin position="448"/>
        <end position="466"/>
    </location>
</feature>
<dbReference type="InParanoid" id="A0A7M7SSX3"/>
<dbReference type="EnsemblMetazoa" id="XM_030972930">
    <property type="protein sequence ID" value="XP_030828790"/>
    <property type="gene ID" value="LOC586400"/>
</dbReference>
<dbReference type="Proteomes" id="UP000007110">
    <property type="component" value="Unassembled WGS sequence"/>
</dbReference>
<dbReference type="GeneID" id="586400"/>